<organism evidence="2">
    <name type="scientific">Zea mays</name>
    <name type="common">Maize</name>
    <dbReference type="NCBI Taxonomy" id="4577"/>
    <lineage>
        <taxon>Eukaryota</taxon>
        <taxon>Viridiplantae</taxon>
        <taxon>Streptophyta</taxon>
        <taxon>Embryophyta</taxon>
        <taxon>Tracheophyta</taxon>
        <taxon>Spermatophyta</taxon>
        <taxon>Magnoliopsida</taxon>
        <taxon>Liliopsida</taxon>
        <taxon>Poales</taxon>
        <taxon>Poaceae</taxon>
        <taxon>PACMAD clade</taxon>
        <taxon>Panicoideae</taxon>
        <taxon>Andropogonodae</taxon>
        <taxon>Andropogoneae</taxon>
        <taxon>Tripsacinae</taxon>
        <taxon>Zea</taxon>
    </lineage>
</organism>
<feature type="compositionally biased region" description="Pro residues" evidence="1">
    <location>
        <begin position="37"/>
        <end position="47"/>
    </location>
</feature>
<evidence type="ECO:0000256" key="1">
    <source>
        <dbReference type="SAM" id="MobiDB-lite"/>
    </source>
</evidence>
<name>A0A1D6FCC2_MAIZE</name>
<feature type="compositionally biased region" description="Low complexity" evidence="1">
    <location>
        <begin position="27"/>
        <end position="36"/>
    </location>
</feature>
<dbReference type="STRING" id="4577.A0A1D6FCC2"/>
<dbReference type="EMBL" id="CM000784">
    <property type="protein sequence ID" value="AQK89699.1"/>
    <property type="molecule type" value="Genomic_DNA"/>
</dbReference>
<accession>A0A1D6FCC2</accession>
<dbReference type="AlphaFoldDB" id="A0A1D6FCC2"/>
<dbReference type="InParanoid" id="A0A1D6FCC2"/>
<sequence>MTSSRAKFNLPNPNLFYIESQIAAMEPDPVAAGASSSPPPSPAPATSPPWQTRDDDEPGAVDCADTGGDLNLAPPPSPQQATVENIAVGSEVEQEEPKKEVMAGVGETLRSFMEEFGDQGEDSIILSPRLKEISTHDRPAALRLLLSVFTLTDS</sequence>
<reference evidence="2" key="1">
    <citation type="submission" date="2015-12" db="EMBL/GenBank/DDBJ databases">
        <title>Update maize B73 reference genome by single molecule sequencing technologies.</title>
        <authorList>
            <consortium name="Maize Genome Sequencing Project"/>
            <person name="Ware D."/>
        </authorList>
    </citation>
    <scope>NUCLEOTIDE SEQUENCE</scope>
    <source>
        <tissue evidence="2">Seedling</tissue>
    </source>
</reference>
<proteinExistence type="predicted"/>
<evidence type="ECO:0000313" key="2">
    <source>
        <dbReference type="EMBL" id="AQK89699.1"/>
    </source>
</evidence>
<gene>
    <name evidence="2" type="ORF">ZEAMMB73_Zm00001d008384</name>
</gene>
<feature type="region of interest" description="Disordered" evidence="1">
    <location>
        <begin position="27"/>
        <end position="80"/>
    </location>
</feature>
<protein>
    <submittedName>
        <fullName evidence="2">Uncharacterized protein</fullName>
    </submittedName>
</protein>
<dbReference type="ExpressionAtlas" id="A0A1D6FCC2">
    <property type="expression patterns" value="baseline and differential"/>
</dbReference>